<dbReference type="Proteomes" id="UP001209878">
    <property type="component" value="Unassembled WGS sequence"/>
</dbReference>
<dbReference type="EMBL" id="JAODUO010000511">
    <property type="protein sequence ID" value="KAK2179128.1"/>
    <property type="molecule type" value="Genomic_DNA"/>
</dbReference>
<gene>
    <name evidence="2" type="ORF">NP493_511g00034</name>
</gene>
<feature type="region of interest" description="Disordered" evidence="1">
    <location>
        <begin position="251"/>
        <end position="278"/>
    </location>
</feature>
<name>A0AAD9KYH2_RIDPI</name>
<keyword evidence="3" id="KW-1185">Reference proteome</keyword>
<dbReference type="GO" id="GO:0019902">
    <property type="term" value="F:phosphatase binding"/>
    <property type="evidence" value="ECO:0007669"/>
    <property type="project" value="TreeGrafter"/>
</dbReference>
<evidence type="ECO:0000313" key="2">
    <source>
        <dbReference type="EMBL" id="KAK2179128.1"/>
    </source>
</evidence>
<sequence length="464" mass="52213">MVKLQIGKSNKHVLASRGADVDLNKFYSTESATAYGRKFATFEPRTTRHYGTGYLSNFRPGVYYSAHLDEIDNPVMGRIIGKNYLTITKKHYRPYDEADGKEPLPNLVFQAGSGYIRDKPLTIPTVAEVRNVATMSRVASAPADIMPRGTPHLHKIKPKDPVELENHGYGPSRMTTETAQQFKCKHTGGADCSKLSKLPIGLKEESGFVHNINVEPVTFIPGAAHSGSVPGWYTNRPTGVPITTTDYRPSAYPKGDEKFPRLANRSDHTTGFTESSKSRPEFVQRIMGDAYDKVEDLPDAKREHIKKNDPCEYQNAIHPNNYYSMVTGLFKGQQWPSKSESDRLGNTSVGGKEISGYSENTIPFVQTFDNKPRFVTHYDTRFHDHSPQGEDRLGHTWGGVLNPRVDGFVRGTQMDTKTLGEPMNTTATLRRLEPYVARSIKTKDTFFDDHIYDRKQQPKQTQVY</sequence>
<protein>
    <recommendedName>
        <fullName evidence="4">Protein phosphatase 1 regulatory subunit 32-like</fullName>
    </recommendedName>
</protein>
<dbReference type="InterPro" id="IPR031410">
    <property type="entry name" value="SAXO4"/>
</dbReference>
<dbReference type="Pfam" id="PF15691">
    <property type="entry name" value="PPP1R32"/>
    <property type="match status" value="1"/>
</dbReference>
<comment type="caution">
    <text evidence="2">The sequence shown here is derived from an EMBL/GenBank/DDBJ whole genome shotgun (WGS) entry which is preliminary data.</text>
</comment>
<dbReference type="PANTHER" id="PTHR34349:SF1">
    <property type="entry name" value="PROTEIN PHOSPHATASE 1 REGULATORY SUBUNIT 32"/>
    <property type="match status" value="1"/>
</dbReference>
<evidence type="ECO:0000313" key="3">
    <source>
        <dbReference type="Proteomes" id="UP001209878"/>
    </source>
</evidence>
<evidence type="ECO:0000256" key="1">
    <source>
        <dbReference type="SAM" id="MobiDB-lite"/>
    </source>
</evidence>
<dbReference type="PANTHER" id="PTHR34349">
    <property type="entry name" value="PROTEIN PHOSPHATASE 1 REGULATORY SUBUNIT 32"/>
    <property type="match status" value="1"/>
</dbReference>
<dbReference type="AlphaFoldDB" id="A0AAD9KYH2"/>
<feature type="compositionally biased region" description="Basic and acidic residues" evidence="1">
    <location>
        <begin position="254"/>
        <end position="268"/>
    </location>
</feature>
<reference evidence="2" key="1">
    <citation type="journal article" date="2023" name="Mol. Biol. Evol.">
        <title>Third-Generation Sequencing Reveals the Adaptive Role of the Epigenome in Three Deep-Sea Polychaetes.</title>
        <authorList>
            <person name="Perez M."/>
            <person name="Aroh O."/>
            <person name="Sun Y."/>
            <person name="Lan Y."/>
            <person name="Juniper S.K."/>
            <person name="Young C.R."/>
            <person name="Angers B."/>
            <person name="Qian P.Y."/>
        </authorList>
    </citation>
    <scope>NUCLEOTIDE SEQUENCE</scope>
    <source>
        <strain evidence="2">R07B-5</strain>
    </source>
</reference>
<evidence type="ECO:0008006" key="4">
    <source>
        <dbReference type="Google" id="ProtNLM"/>
    </source>
</evidence>
<organism evidence="2 3">
    <name type="scientific">Ridgeia piscesae</name>
    <name type="common">Tubeworm</name>
    <dbReference type="NCBI Taxonomy" id="27915"/>
    <lineage>
        <taxon>Eukaryota</taxon>
        <taxon>Metazoa</taxon>
        <taxon>Spiralia</taxon>
        <taxon>Lophotrochozoa</taxon>
        <taxon>Annelida</taxon>
        <taxon>Polychaeta</taxon>
        <taxon>Sedentaria</taxon>
        <taxon>Canalipalpata</taxon>
        <taxon>Sabellida</taxon>
        <taxon>Siboglinidae</taxon>
        <taxon>Ridgeia</taxon>
    </lineage>
</organism>
<proteinExistence type="predicted"/>
<accession>A0AAD9KYH2</accession>